<organism evidence="1 2">
    <name type="scientific">Haloferula helveola</name>
    <dbReference type="NCBI Taxonomy" id="490095"/>
    <lineage>
        <taxon>Bacteria</taxon>
        <taxon>Pseudomonadati</taxon>
        <taxon>Verrucomicrobiota</taxon>
        <taxon>Verrucomicrobiia</taxon>
        <taxon>Verrucomicrobiales</taxon>
        <taxon>Verrucomicrobiaceae</taxon>
        <taxon>Haloferula</taxon>
    </lineage>
</organism>
<sequence>MNINSFLSAMEKVPTGELMQIANDVTTKVSIAYIDNLQLATSFWYCLSGPSEPPAG</sequence>
<dbReference type="RefSeq" id="WP_338689463.1">
    <property type="nucleotide sequence ID" value="NZ_AP024702.1"/>
</dbReference>
<gene>
    <name evidence="1" type="ORF">HAHE_12340</name>
</gene>
<accession>A0ABM7RCE0</accession>
<protein>
    <recommendedName>
        <fullName evidence="3">Transposase</fullName>
    </recommendedName>
</protein>
<evidence type="ECO:0008006" key="3">
    <source>
        <dbReference type="Google" id="ProtNLM"/>
    </source>
</evidence>
<keyword evidence="2" id="KW-1185">Reference proteome</keyword>
<dbReference type="EMBL" id="AP024702">
    <property type="protein sequence ID" value="BCX47326.1"/>
    <property type="molecule type" value="Genomic_DNA"/>
</dbReference>
<proteinExistence type="predicted"/>
<name>A0ABM7RCE0_9BACT</name>
<evidence type="ECO:0000313" key="1">
    <source>
        <dbReference type="EMBL" id="BCX47326.1"/>
    </source>
</evidence>
<dbReference type="Proteomes" id="UP001374893">
    <property type="component" value="Chromosome"/>
</dbReference>
<reference evidence="1 2" key="1">
    <citation type="submission" date="2021-06" db="EMBL/GenBank/DDBJ databases">
        <title>Complete genome of Haloferula helveola possessing various polysaccharide degrading enzymes.</title>
        <authorList>
            <person name="Takami H."/>
            <person name="Huang C."/>
            <person name="Hamasaki K."/>
        </authorList>
    </citation>
    <scope>NUCLEOTIDE SEQUENCE [LARGE SCALE GENOMIC DNA]</scope>
    <source>
        <strain evidence="1 2">CN-1</strain>
    </source>
</reference>
<evidence type="ECO:0000313" key="2">
    <source>
        <dbReference type="Proteomes" id="UP001374893"/>
    </source>
</evidence>